<dbReference type="InterPro" id="IPR011041">
    <property type="entry name" value="Quinoprot_gluc/sorb_DH_b-prop"/>
</dbReference>
<evidence type="ECO:0000259" key="2">
    <source>
        <dbReference type="Pfam" id="PF07995"/>
    </source>
</evidence>
<organism evidence="3 4">
    <name type="scientific">Billgrantia endophytica</name>
    <dbReference type="NCBI Taxonomy" id="2033802"/>
    <lineage>
        <taxon>Bacteria</taxon>
        <taxon>Pseudomonadati</taxon>
        <taxon>Pseudomonadota</taxon>
        <taxon>Gammaproteobacteria</taxon>
        <taxon>Oceanospirillales</taxon>
        <taxon>Halomonadaceae</taxon>
        <taxon>Billgrantia</taxon>
    </lineage>
</organism>
<feature type="chain" id="PRO_5014828054" evidence="1">
    <location>
        <begin position="30"/>
        <end position="413"/>
    </location>
</feature>
<dbReference type="PANTHER" id="PTHR19328">
    <property type="entry name" value="HEDGEHOG-INTERACTING PROTEIN"/>
    <property type="match status" value="1"/>
</dbReference>
<evidence type="ECO:0000256" key="1">
    <source>
        <dbReference type="SAM" id="SignalP"/>
    </source>
</evidence>
<evidence type="ECO:0000313" key="3">
    <source>
        <dbReference type="EMBL" id="PMR73257.1"/>
    </source>
</evidence>
<dbReference type="OrthoDB" id="9770043at2"/>
<dbReference type="InterPro" id="IPR012938">
    <property type="entry name" value="Glc/Sorbosone_DH"/>
</dbReference>
<feature type="domain" description="Glucose/Sorbosone dehydrogenase" evidence="2">
    <location>
        <begin position="58"/>
        <end position="408"/>
    </location>
</feature>
<evidence type="ECO:0000313" key="4">
    <source>
        <dbReference type="Proteomes" id="UP000235803"/>
    </source>
</evidence>
<dbReference type="SUPFAM" id="SSF50952">
    <property type="entry name" value="Soluble quinoprotein glucose dehydrogenase"/>
    <property type="match status" value="1"/>
</dbReference>
<name>A0A2N7TYJ3_9GAMM</name>
<dbReference type="EMBL" id="PNRF01000037">
    <property type="protein sequence ID" value="PMR73257.1"/>
    <property type="molecule type" value="Genomic_DNA"/>
</dbReference>
<sequence>MSPALRVFPLSRLALGIAVGMGVSGLAHAEVEIVNDEVASAVETEENTIRIVQVASSLEHPWSVAWLPDGRMLVTERPGNLYLIDDDEVTQVGNLPKIDTDEDQLTAPEGGNQGGLLDIAVHPDYEENGWIYFTYSSPGDDDSVMGDEEYGTGTALSRARLSDDGSELVDVEPIYAQVPRTAPGRHYGSRIVFPGDGSVMFSIGDRGIRYPSQDLTDPGGSILRLHEDGGAHEDNPFVNMEPGNLRPEIFSFGHRNNQGLALHPETGVLWATDHGPSGGGDQVYQVEAGNNHGWPQVSFGTEYDTDEFIGIGQEAPGVVPPVHWWDYTVAPSGMAFYTGEEIPGWQGNLFVGSLYAEQLHRLVLNGDSVEHEEILLEEDGVGRIRDVRQGPDGLLYFLTDEEDGGLYRLEPDA</sequence>
<dbReference type="PANTHER" id="PTHR19328:SF75">
    <property type="entry name" value="ALDOSE SUGAR DEHYDROGENASE YLII"/>
    <property type="match status" value="1"/>
</dbReference>
<accession>A0A2N7TYJ3</accession>
<keyword evidence="1" id="KW-0732">Signal</keyword>
<comment type="caution">
    <text evidence="3">The sequence shown here is derived from an EMBL/GenBank/DDBJ whole genome shotgun (WGS) entry which is preliminary data.</text>
</comment>
<proteinExistence type="predicted"/>
<dbReference type="AlphaFoldDB" id="A0A2N7TYJ3"/>
<gene>
    <name evidence="3" type="ORF">C1H69_18125</name>
</gene>
<protein>
    <submittedName>
        <fullName evidence="3">Pyrroloquinoline-quinone glucose dehydrogenase</fullName>
    </submittedName>
</protein>
<keyword evidence="4" id="KW-1185">Reference proteome</keyword>
<dbReference type="InterPro" id="IPR011042">
    <property type="entry name" value="6-blade_b-propeller_TolB-like"/>
</dbReference>
<dbReference type="Gene3D" id="2.120.10.30">
    <property type="entry name" value="TolB, C-terminal domain"/>
    <property type="match status" value="1"/>
</dbReference>
<reference evidence="3 4" key="1">
    <citation type="submission" date="2018-01" db="EMBL/GenBank/DDBJ databases">
        <title>Halomonas endophytica sp. nov., isolated from storage liquid in the stems of Populus euphratica.</title>
        <authorList>
            <person name="Chen C."/>
        </authorList>
    </citation>
    <scope>NUCLEOTIDE SEQUENCE [LARGE SCALE GENOMIC DNA]</scope>
    <source>
        <strain evidence="3 4">MC28</strain>
    </source>
</reference>
<dbReference type="Pfam" id="PF07995">
    <property type="entry name" value="GSDH"/>
    <property type="match status" value="1"/>
</dbReference>
<dbReference type="Proteomes" id="UP000235803">
    <property type="component" value="Unassembled WGS sequence"/>
</dbReference>
<feature type="signal peptide" evidence="1">
    <location>
        <begin position="1"/>
        <end position="29"/>
    </location>
</feature>